<feature type="binding site" evidence="9">
    <location>
        <position position="79"/>
    </location>
    <ligand>
        <name>anthranilate</name>
        <dbReference type="ChEBI" id="CHEBI:16567"/>
        <label>1</label>
    </ligand>
</feature>
<keyword evidence="2 9" id="KW-0028">Amino-acid biosynthesis</keyword>
<name>A0A4Q8L2N5_9STRE</name>
<feature type="binding site" evidence="9">
    <location>
        <begin position="82"/>
        <end position="83"/>
    </location>
    <ligand>
        <name>5-phospho-alpha-D-ribose 1-diphosphate</name>
        <dbReference type="ChEBI" id="CHEBI:58017"/>
    </ligand>
</feature>
<comment type="catalytic activity">
    <reaction evidence="7 9">
        <text>N-(5-phospho-beta-D-ribosyl)anthranilate + diphosphate = 5-phospho-alpha-D-ribose 1-diphosphate + anthranilate</text>
        <dbReference type="Rhea" id="RHEA:11768"/>
        <dbReference type="ChEBI" id="CHEBI:16567"/>
        <dbReference type="ChEBI" id="CHEBI:18277"/>
        <dbReference type="ChEBI" id="CHEBI:33019"/>
        <dbReference type="ChEBI" id="CHEBI:58017"/>
        <dbReference type="EC" id="2.4.2.18"/>
    </reaction>
</comment>
<accession>A0A4Q8L2N5</accession>
<dbReference type="Proteomes" id="UP000291525">
    <property type="component" value="Unassembled WGS sequence"/>
</dbReference>
<protein>
    <recommendedName>
        <fullName evidence="9">Anthranilate phosphoribosyltransferase</fullName>
        <ecNumber evidence="9">2.4.2.18</ecNumber>
    </recommendedName>
</protein>
<dbReference type="Pfam" id="PF00591">
    <property type="entry name" value="Glycos_transf_3"/>
    <property type="match status" value="1"/>
</dbReference>
<feature type="binding site" evidence="9">
    <location>
        <position position="79"/>
    </location>
    <ligand>
        <name>5-phospho-alpha-D-ribose 1-diphosphate</name>
        <dbReference type="ChEBI" id="CHEBI:58017"/>
    </ligand>
</feature>
<keyword evidence="6 9" id="KW-0057">Aromatic amino acid biosynthesis</keyword>
<evidence type="ECO:0000259" key="10">
    <source>
        <dbReference type="Pfam" id="PF00591"/>
    </source>
</evidence>
<evidence type="ECO:0000256" key="3">
    <source>
        <dbReference type="ARBA" id="ARBA00022676"/>
    </source>
</evidence>
<dbReference type="HAMAP" id="MF_00211">
    <property type="entry name" value="TrpD"/>
    <property type="match status" value="1"/>
</dbReference>
<dbReference type="Pfam" id="PF02885">
    <property type="entry name" value="Glycos_trans_3N"/>
    <property type="match status" value="1"/>
</dbReference>
<feature type="binding site" evidence="9">
    <location>
        <position position="225"/>
    </location>
    <ligand>
        <name>Mg(2+)</name>
        <dbReference type="ChEBI" id="CHEBI:18420"/>
        <label>2</label>
    </ligand>
</feature>
<comment type="caution">
    <text evidence="12">The sequence shown here is derived from an EMBL/GenBank/DDBJ whole genome shotgun (WGS) entry which is preliminary data.</text>
</comment>
<evidence type="ECO:0000256" key="9">
    <source>
        <dbReference type="HAMAP-Rule" id="MF_00211"/>
    </source>
</evidence>
<comment type="similarity">
    <text evidence="9">Belongs to the anthranilate phosphoribosyltransferase family.</text>
</comment>
<dbReference type="InterPro" id="IPR036320">
    <property type="entry name" value="Glycosyl_Trfase_fam3_N_dom_sf"/>
</dbReference>
<evidence type="ECO:0000313" key="13">
    <source>
        <dbReference type="Proteomes" id="UP000291525"/>
    </source>
</evidence>
<sequence length="334" mass="35841">MKEIFEKLATKQDLSEGEIEGVFNRILNGELTESQIAALLLGLKMKGETVDEIVGVVKSLKKHAVQLPQTYSDAMCNCGTGGDQSYSFNISTTACFILAAGGIRLAKAGNRSISSKSGSADVLEELGINIAANPEVVSKALSEVGLAFVFAQTMHPAMRFIGPARRALGVPTIMNIVGPLANPLSLDSQLMGVYREDLQLDLAHVMKKLGRRRALLITGPNQMDEAALFGENHFTLLTDGTIHQGRFTFADVDLNPLELADIQGGDAVENAEILLSVLQNQASPYLETTVLNAGLGFYANGKVSSIREGVELARSLLADGSALRKLEELREVQI</sequence>
<organism evidence="12 13">
    <name type="scientific">Streptococcus parasuis</name>
    <dbReference type="NCBI Taxonomy" id="1501662"/>
    <lineage>
        <taxon>Bacteria</taxon>
        <taxon>Bacillati</taxon>
        <taxon>Bacillota</taxon>
        <taxon>Bacilli</taxon>
        <taxon>Lactobacillales</taxon>
        <taxon>Streptococcaceae</taxon>
        <taxon>Streptococcus</taxon>
    </lineage>
</organism>
<dbReference type="OrthoDB" id="9806430at2"/>
<keyword evidence="9" id="KW-0479">Metal-binding</keyword>
<evidence type="ECO:0000259" key="11">
    <source>
        <dbReference type="Pfam" id="PF02885"/>
    </source>
</evidence>
<dbReference type="AlphaFoldDB" id="A0A4Q8L2N5"/>
<dbReference type="InterPro" id="IPR000312">
    <property type="entry name" value="Glycosyl_Trfase_fam3"/>
</dbReference>
<dbReference type="InterPro" id="IPR017459">
    <property type="entry name" value="Glycosyl_Trfase_fam3_N_dom"/>
</dbReference>
<dbReference type="PANTHER" id="PTHR43285:SF2">
    <property type="entry name" value="ANTHRANILATE PHOSPHORIBOSYLTRANSFERASE"/>
    <property type="match status" value="1"/>
</dbReference>
<feature type="binding site" evidence="9">
    <location>
        <begin position="107"/>
        <end position="115"/>
    </location>
    <ligand>
        <name>5-phospho-alpha-D-ribose 1-diphosphate</name>
        <dbReference type="ChEBI" id="CHEBI:58017"/>
    </ligand>
</feature>
<feature type="binding site" evidence="9">
    <location>
        <position position="119"/>
    </location>
    <ligand>
        <name>5-phospho-alpha-D-ribose 1-diphosphate</name>
        <dbReference type="ChEBI" id="CHEBI:58017"/>
    </ligand>
</feature>
<keyword evidence="5 9" id="KW-0822">Tryptophan biosynthesis</keyword>
<comment type="function">
    <text evidence="9">Catalyzes the transfer of the phosphoribosyl group of 5-phosphorylribose-1-pyrophosphate (PRPP) to anthranilate to yield N-(5'-phosphoribosyl)-anthranilate (PRA).</text>
</comment>
<gene>
    <name evidence="9 12" type="primary">trpD</name>
    <name evidence="12" type="ORF">EXW74_02975</name>
</gene>
<feature type="domain" description="Glycosyl transferase family 3 N-terminal" evidence="11">
    <location>
        <begin position="2"/>
        <end position="64"/>
    </location>
</feature>
<dbReference type="SUPFAM" id="SSF52418">
    <property type="entry name" value="Nucleoside phosphorylase/phosphoribosyltransferase catalytic domain"/>
    <property type="match status" value="1"/>
</dbReference>
<dbReference type="Gene3D" id="1.20.970.10">
    <property type="entry name" value="Transferase, Pyrimidine Nucleoside Phosphorylase, Chain C"/>
    <property type="match status" value="1"/>
</dbReference>
<feature type="domain" description="Glycosyl transferase family 3" evidence="10">
    <location>
        <begin position="74"/>
        <end position="323"/>
    </location>
</feature>
<dbReference type="GO" id="GO:0004048">
    <property type="term" value="F:anthranilate phosphoribosyltransferase activity"/>
    <property type="evidence" value="ECO:0007669"/>
    <property type="project" value="UniProtKB-UniRule"/>
</dbReference>
<evidence type="ECO:0000256" key="4">
    <source>
        <dbReference type="ARBA" id="ARBA00022679"/>
    </source>
</evidence>
<comment type="similarity">
    <text evidence="8">In the C-terminal section; belongs to the anthranilate phosphoribosyltransferase family.</text>
</comment>
<evidence type="ECO:0000256" key="8">
    <source>
        <dbReference type="ARBA" id="ARBA00061188"/>
    </source>
</evidence>
<feature type="binding site" evidence="9">
    <location>
        <begin position="89"/>
        <end position="92"/>
    </location>
    <ligand>
        <name>5-phospho-alpha-D-ribose 1-diphosphate</name>
        <dbReference type="ChEBI" id="CHEBI:58017"/>
    </ligand>
</feature>
<feature type="binding site" evidence="9">
    <location>
        <position position="224"/>
    </location>
    <ligand>
        <name>Mg(2+)</name>
        <dbReference type="ChEBI" id="CHEBI:18420"/>
        <label>2</label>
    </ligand>
</feature>
<dbReference type="RefSeq" id="WP_130554646.1">
    <property type="nucleotide sequence ID" value="NZ_SHGT01000010.1"/>
</dbReference>
<dbReference type="EMBL" id="SHGT01000010">
    <property type="protein sequence ID" value="TAA14240.1"/>
    <property type="molecule type" value="Genomic_DNA"/>
</dbReference>
<feature type="binding site" evidence="9">
    <location>
        <position position="110"/>
    </location>
    <ligand>
        <name>anthranilate</name>
        <dbReference type="ChEBI" id="CHEBI:16567"/>
        <label>1</label>
    </ligand>
</feature>
<evidence type="ECO:0000256" key="1">
    <source>
        <dbReference type="ARBA" id="ARBA00004907"/>
    </source>
</evidence>
<dbReference type="GO" id="GO:0000162">
    <property type="term" value="P:L-tryptophan biosynthetic process"/>
    <property type="evidence" value="ECO:0007669"/>
    <property type="project" value="UniProtKB-UniRule"/>
</dbReference>
<evidence type="ECO:0000313" key="12">
    <source>
        <dbReference type="EMBL" id="TAA14240.1"/>
    </source>
</evidence>
<comment type="subunit">
    <text evidence="9">Homodimer.</text>
</comment>
<keyword evidence="4 9" id="KW-0808">Transferase</keyword>
<dbReference type="SUPFAM" id="SSF47648">
    <property type="entry name" value="Nucleoside phosphorylase/phosphoribosyltransferase N-terminal domain"/>
    <property type="match status" value="1"/>
</dbReference>
<evidence type="ECO:0000256" key="6">
    <source>
        <dbReference type="ARBA" id="ARBA00023141"/>
    </source>
</evidence>
<feature type="binding site" evidence="9">
    <location>
        <position position="91"/>
    </location>
    <ligand>
        <name>Mg(2+)</name>
        <dbReference type="ChEBI" id="CHEBI:18420"/>
        <label>1</label>
    </ligand>
</feature>
<feature type="binding site" evidence="9">
    <location>
        <position position="87"/>
    </location>
    <ligand>
        <name>5-phospho-alpha-D-ribose 1-diphosphate</name>
        <dbReference type="ChEBI" id="CHEBI:58017"/>
    </ligand>
</feature>
<dbReference type="EC" id="2.4.2.18" evidence="9"/>
<evidence type="ECO:0000256" key="2">
    <source>
        <dbReference type="ARBA" id="ARBA00022605"/>
    </source>
</evidence>
<feature type="binding site" evidence="9">
    <location>
        <position position="165"/>
    </location>
    <ligand>
        <name>anthranilate</name>
        <dbReference type="ChEBI" id="CHEBI:16567"/>
        <label>2</label>
    </ligand>
</feature>
<dbReference type="GO" id="GO:0000287">
    <property type="term" value="F:magnesium ion binding"/>
    <property type="evidence" value="ECO:0007669"/>
    <property type="project" value="UniProtKB-UniRule"/>
</dbReference>
<proteinExistence type="inferred from homology"/>
<feature type="binding site" evidence="9">
    <location>
        <position position="225"/>
    </location>
    <ligand>
        <name>Mg(2+)</name>
        <dbReference type="ChEBI" id="CHEBI:18420"/>
        <label>1</label>
    </ligand>
</feature>
<dbReference type="UniPathway" id="UPA00035">
    <property type="reaction ID" value="UER00041"/>
</dbReference>
<comment type="caution">
    <text evidence="9">Lacks conserved residue(s) required for the propagation of feature annotation.</text>
</comment>
<comment type="cofactor">
    <cofactor evidence="9">
        <name>Mg(2+)</name>
        <dbReference type="ChEBI" id="CHEBI:18420"/>
    </cofactor>
    <text evidence="9">Binds 2 magnesium ions per monomer.</text>
</comment>
<dbReference type="PANTHER" id="PTHR43285">
    <property type="entry name" value="ANTHRANILATE PHOSPHORIBOSYLTRANSFERASE"/>
    <property type="match status" value="1"/>
</dbReference>
<dbReference type="NCBIfam" id="TIGR01245">
    <property type="entry name" value="trpD"/>
    <property type="match status" value="1"/>
</dbReference>
<dbReference type="InterPro" id="IPR035902">
    <property type="entry name" value="Nuc_phospho_transferase"/>
</dbReference>
<keyword evidence="9" id="KW-0460">Magnesium</keyword>
<comment type="pathway">
    <text evidence="1 9">Amino-acid biosynthesis; L-tryptophan biosynthesis; L-tryptophan from chorismate: step 2/5.</text>
</comment>
<dbReference type="FunFam" id="3.40.1030.10:FF:000002">
    <property type="entry name" value="Anthranilate phosphoribosyltransferase"/>
    <property type="match status" value="1"/>
</dbReference>
<evidence type="ECO:0000256" key="7">
    <source>
        <dbReference type="ARBA" id="ARBA00052328"/>
    </source>
</evidence>
<dbReference type="InterPro" id="IPR005940">
    <property type="entry name" value="Anthranilate_Pribosyl_Tfrase"/>
</dbReference>
<evidence type="ECO:0000256" key="5">
    <source>
        <dbReference type="ARBA" id="ARBA00022822"/>
    </source>
</evidence>
<dbReference type="Gene3D" id="3.40.1030.10">
    <property type="entry name" value="Nucleoside phosphorylase/phosphoribosyltransferase catalytic domain"/>
    <property type="match status" value="1"/>
</dbReference>
<keyword evidence="3 9" id="KW-0328">Glycosyltransferase</keyword>
<dbReference type="GO" id="GO:0005829">
    <property type="term" value="C:cytosol"/>
    <property type="evidence" value="ECO:0007669"/>
    <property type="project" value="TreeGrafter"/>
</dbReference>
<reference evidence="12 13" key="1">
    <citation type="submission" date="2019-02" db="EMBL/GenBank/DDBJ databases">
        <title>First genome of the species Streptococcus parasuis.</title>
        <authorList>
            <person name="Stevens M.J.A."/>
            <person name="Stephan R."/>
        </authorList>
    </citation>
    <scope>NUCLEOTIDE SEQUENCE [LARGE SCALE GENOMIC DNA]</scope>
    <source>
        <strain evidence="12 13">4253</strain>
    </source>
</reference>